<protein>
    <submittedName>
        <fullName evidence="1">Uncharacterized protein</fullName>
    </submittedName>
</protein>
<dbReference type="EnsemblPlants" id="AET1Gv20456500.1">
    <property type="protein sequence ID" value="AET1Gv20456500.1"/>
    <property type="gene ID" value="AET1Gv20456500"/>
</dbReference>
<evidence type="ECO:0000313" key="2">
    <source>
        <dbReference type="Proteomes" id="UP000015105"/>
    </source>
</evidence>
<accession>A0A452YLC0</accession>
<sequence length="102" mass="12112">MYSSSDSASDDNVFEDPIVQQMDEDFDERFARTIDAQIKAQVLGPSQWRRRRRRCNSKRRYLDRGCVAGNARLIKDYFSEVPTYTEAMFRHQYYFLSSSHLN</sequence>
<dbReference type="AlphaFoldDB" id="A0A452YLC0"/>
<evidence type="ECO:0000313" key="1">
    <source>
        <dbReference type="EnsemblPlants" id="AET1Gv20456500.1"/>
    </source>
</evidence>
<reference evidence="1" key="4">
    <citation type="submission" date="2019-03" db="UniProtKB">
        <authorList>
            <consortium name="EnsemblPlants"/>
        </authorList>
    </citation>
    <scope>IDENTIFICATION</scope>
</reference>
<name>A0A452YLC0_AEGTS</name>
<organism evidence="1 2">
    <name type="scientific">Aegilops tauschii subsp. strangulata</name>
    <name type="common">Goatgrass</name>
    <dbReference type="NCBI Taxonomy" id="200361"/>
    <lineage>
        <taxon>Eukaryota</taxon>
        <taxon>Viridiplantae</taxon>
        <taxon>Streptophyta</taxon>
        <taxon>Embryophyta</taxon>
        <taxon>Tracheophyta</taxon>
        <taxon>Spermatophyta</taxon>
        <taxon>Magnoliopsida</taxon>
        <taxon>Liliopsida</taxon>
        <taxon>Poales</taxon>
        <taxon>Poaceae</taxon>
        <taxon>BOP clade</taxon>
        <taxon>Pooideae</taxon>
        <taxon>Triticodae</taxon>
        <taxon>Triticeae</taxon>
        <taxon>Triticinae</taxon>
        <taxon>Aegilops</taxon>
    </lineage>
</organism>
<dbReference type="Proteomes" id="UP000015105">
    <property type="component" value="Chromosome 1D"/>
</dbReference>
<reference evidence="1" key="5">
    <citation type="journal article" date="2021" name="G3 (Bethesda)">
        <title>Aegilops tauschii genome assembly Aet v5.0 features greater sequence contiguity and improved annotation.</title>
        <authorList>
            <person name="Wang L."/>
            <person name="Zhu T."/>
            <person name="Rodriguez J.C."/>
            <person name="Deal K.R."/>
            <person name="Dubcovsky J."/>
            <person name="McGuire P.E."/>
            <person name="Lux T."/>
            <person name="Spannagl M."/>
            <person name="Mayer K.F.X."/>
            <person name="Baldrich P."/>
            <person name="Meyers B.C."/>
            <person name="Huo N."/>
            <person name="Gu Y.Q."/>
            <person name="Zhou H."/>
            <person name="Devos K.M."/>
            <person name="Bennetzen J.L."/>
            <person name="Unver T."/>
            <person name="Budak H."/>
            <person name="Gulick P.J."/>
            <person name="Galiba G."/>
            <person name="Kalapos B."/>
            <person name="Nelson D.R."/>
            <person name="Li P."/>
            <person name="You F.M."/>
            <person name="Luo M.C."/>
            <person name="Dvorak J."/>
        </authorList>
    </citation>
    <scope>NUCLEOTIDE SEQUENCE [LARGE SCALE GENOMIC DNA]</scope>
    <source>
        <strain evidence="1">cv. AL8/78</strain>
    </source>
</reference>
<dbReference type="Gramene" id="AET1Gv20456500.1">
    <property type="protein sequence ID" value="AET1Gv20456500.1"/>
    <property type="gene ID" value="AET1Gv20456500"/>
</dbReference>
<keyword evidence="2" id="KW-1185">Reference proteome</keyword>
<proteinExistence type="predicted"/>
<reference evidence="2" key="1">
    <citation type="journal article" date="2014" name="Science">
        <title>Ancient hybridizations among the ancestral genomes of bread wheat.</title>
        <authorList>
            <consortium name="International Wheat Genome Sequencing Consortium,"/>
            <person name="Marcussen T."/>
            <person name="Sandve S.R."/>
            <person name="Heier L."/>
            <person name="Spannagl M."/>
            <person name="Pfeifer M."/>
            <person name="Jakobsen K.S."/>
            <person name="Wulff B.B."/>
            <person name="Steuernagel B."/>
            <person name="Mayer K.F."/>
            <person name="Olsen O.A."/>
        </authorList>
    </citation>
    <scope>NUCLEOTIDE SEQUENCE [LARGE SCALE GENOMIC DNA]</scope>
    <source>
        <strain evidence="2">cv. AL8/78</strain>
    </source>
</reference>
<reference evidence="1" key="3">
    <citation type="journal article" date="2017" name="Nature">
        <title>Genome sequence of the progenitor of the wheat D genome Aegilops tauschii.</title>
        <authorList>
            <person name="Luo M.C."/>
            <person name="Gu Y.Q."/>
            <person name="Puiu D."/>
            <person name="Wang H."/>
            <person name="Twardziok S.O."/>
            <person name="Deal K.R."/>
            <person name="Huo N."/>
            <person name="Zhu T."/>
            <person name="Wang L."/>
            <person name="Wang Y."/>
            <person name="McGuire P.E."/>
            <person name="Liu S."/>
            <person name="Long H."/>
            <person name="Ramasamy R.K."/>
            <person name="Rodriguez J.C."/>
            <person name="Van S.L."/>
            <person name="Yuan L."/>
            <person name="Wang Z."/>
            <person name="Xia Z."/>
            <person name="Xiao L."/>
            <person name="Anderson O.D."/>
            <person name="Ouyang S."/>
            <person name="Liang Y."/>
            <person name="Zimin A.V."/>
            <person name="Pertea G."/>
            <person name="Qi P."/>
            <person name="Bennetzen J.L."/>
            <person name="Dai X."/>
            <person name="Dawson M.W."/>
            <person name="Muller H.G."/>
            <person name="Kugler K."/>
            <person name="Rivarola-Duarte L."/>
            <person name="Spannagl M."/>
            <person name="Mayer K.F.X."/>
            <person name="Lu F.H."/>
            <person name="Bevan M.W."/>
            <person name="Leroy P."/>
            <person name="Li P."/>
            <person name="You F.M."/>
            <person name="Sun Q."/>
            <person name="Liu Z."/>
            <person name="Lyons E."/>
            <person name="Wicker T."/>
            <person name="Salzberg S.L."/>
            <person name="Devos K.M."/>
            <person name="Dvorak J."/>
        </authorList>
    </citation>
    <scope>NUCLEOTIDE SEQUENCE [LARGE SCALE GENOMIC DNA]</scope>
    <source>
        <strain evidence="1">cv. AL8/78</strain>
    </source>
</reference>
<reference evidence="2" key="2">
    <citation type="journal article" date="2017" name="Nat. Plants">
        <title>The Aegilops tauschii genome reveals multiple impacts of transposons.</title>
        <authorList>
            <person name="Zhao G."/>
            <person name="Zou C."/>
            <person name="Li K."/>
            <person name="Wang K."/>
            <person name="Li T."/>
            <person name="Gao L."/>
            <person name="Zhang X."/>
            <person name="Wang H."/>
            <person name="Yang Z."/>
            <person name="Liu X."/>
            <person name="Jiang W."/>
            <person name="Mao L."/>
            <person name="Kong X."/>
            <person name="Jiao Y."/>
            <person name="Jia J."/>
        </authorList>
    </citation>
    <scope>NUCLEOTIDE SEQUENCE [LARGE SCALE GENOMIC DNA]</scope>
    <source>
        <strain evidence="2">cv. AL8/78</strain>
    </source>
</reference>